<keyword evidence="3" id="KW-1185">Reference proteome</keyword>
<protein>
    <submittedName>
        <fullName evidence="2">Uncharacterized protein</fullName>
    </submittedName>
</protein>
<proteinExistence type="predicted"/>
<feature type="compositionally biased region" description="Polar residues" evidence="1">
    <location>
        <begin position="1"/>
        <end position="12"/>
    </location>
</feature>
<evidence type="ECO:0000313" key="2">
    <source>
        <dbReference type="EMBL" id="OAH29993.1"/>
    </source>
</evidence>
<accession>A0A177IMC0</accession>
<dbReference type="AlphaFoldDB" id="A0A177IMC0"/>
<sequence>MRNTPNLPTTDNPVVGNGEEKRSMYLPGHFTNEQLREMNDLEVGSFALAAVTVVARGDHDGACELYWSQDQTLYLKDGRKVANGLAQAARIAEKLQWSNGSSMLWKNVDSPTFQEDVFEASRALGFL</sequence>
<organism evidence="2 3">
    <name type="scientific">Corynebacterium stationis</name>
    <dbReference type="NCBI Taxonomy" id="1705"/>
    <lineage>
        <taxon>Bacteria</taxon>
        <taxon>Bacillati</taxon>
        <taxon>Actinomycetota</taxon>
        <taxon>Actinomycetes</taxon>
        <taxon>Mycobacteriales</taxon>
        <taxon>Corynebacteriaceae</taxon>
        <taxon>Corynebacterium</taxon>
    </lineage>
</organism>
<evidence type="ECO:0000313" key="3">
    <source>
        <dbReference type="Proteomes" id="UP000076947"/>
    </source>
</evidence>
<comment type="caution">
    <text evidence="2">The sequence shown here is derived from an EMBL/GenBank/DDBJ whole genome shotgun (WGS) entry which is preliminary data.</text>
</comment>
<dbReference type="EMBL" id="LSTQ01000010">
    <property type="protein sequence ID" value="OAH29993.1"/>
    <property type="molecule type" value="Genomic_DNA"/>
</dbReference>
<dbReference type="RefSeq" id="WP_066839136.1">
    <property type="nucleotide sequence ID" value="NZ_LSTQ01000010.1"/>
</dbReference>
<gene>
    <name evidence="2" type="ORF">AYJ05_09230</name>
</gene>
<feature type="region of interest" description="Disordered" evidence="1">
    <location>
        <begin position="1"/>
        <end position="22"/>
    </location>
</feature>
<name>A0A177IMC0_9CORY</name>
<evidence type="ECO:0000256" key="1">
    <source>
        <dbReference type="SAM" id="MobiDB-lite"/>
    </source>
</evidence>
<dbReference type="Proteomes" id="UP000076947">
    <property type="component" value="Unassembled WGS sequence"/>
</dbReference>
<reference evidence="3" key="1">
    <citation type="submission" date="2016-02" db="EMBL/GenBank/DDBJ databases">
        <authorList>
            <person name="Kaur G."/>
            <person name="Nair G.R."/>
            <person name="Mayilraj S."/>
        </authorList>
    </citation>
    <scope>NUCLEOTIDE SEQUENCE [LARGE SCALE GENOMIC DNA]</scope>
    <source>
        <strain evidence="3">GA-15</strain>
    </source>
</reference>